<dbReference type="Proteomes" id="UP000824782">
    <property type="component" value="Unassembled WGS sequence"/>
</dbReference>
<evidence type="ECO:0000313" key="2">
    <source>
        <dbReference type="Proteomes" id="UP000824782"/>
    </source>
</evidence>
<reference evidence="1" key="1">
    <citation type="thesis" date="2020" institute="ProQuest LLC" country="789 East Eisenhower Parkway, Ann Arbor, MI, USA">
        <title>Comparative Genomics and Chromosome Evolution.</title>
        <authorList>
            <person name="Mudd A.B."/>
        </authorList>
    </citation>
    <scope>NUCLEOTIDE SEQUENCE</scope>
    <source>
        <strain evidence="1">237g6f4</strain>
        <tissue evidence="1">Blood</tissue>
    </source>
</reference>
<protein>
    <submittedName>
        <fullName evidence="1">Uncharacterized protein</fullName>
    </submittedName>
</protein>
<dbReference type="EMBL" id="WNYA01000001">
    <property type="protein sequence ID" value="KAG8592435.1"/>
    <property type="molecule type" value="Genomic_DNA"/>
</dbReference>
<sequence>MAGSTTFRENNCKQPLPVTINEFLTRLCGNFTPFFSKLLRALHRRSMGFRSGLIAATLQVYSAISDY</sequence>
<proteinExistence type="predicted"/>
<name>A0AAV7D4U3_ENGPU</name>
<evidence type="ECO:0000313" key="1">
    <source>
        <dbReference type="EMBL" id="KAG8592435.1"/>
    </source>
</evidence>
<keyword evidence="2" id="KW-1185">Reference proteome</keyword>
<accession>A0AAV7D4U3</accession>
<comment type="caution">
    <text evidence="1">The sequence shown here is derived from an EMBL/GenBank/DDBJ whole genome shotgun (WGS) entry which is preliminary data.</text>
</comment>
<organism evidence="1 2">
    <name type="scientific">Engystomops pustulosus</name>
    <name type="common">Tungara frog</name>
    <name type="synonym">Physalaemus pustulosus</name>
    <dbReference type="NCBI Taxonomy" id="76066"/>
    <lineage>
        <taxon>Eukaryota</taxon>
        <taxon>Metazoa</taxon>
        <taxon>Chordata</taxon>
        <taxon>Craniata</taxon>
        <taxon>Vertebrata</taxon>
        <taxon>Euteleostomi</taxon>
        <taxon>Amphibia</taxon>
        <taxon>Batrachia</taxon>
        <taxon>Anura</taxon>
        <taxon>Neobatrachia</taxon>
        <taxon>Hyloidea</taxon>
        <taxon>Leptodactylidae</taxon>
        <taxon>Leiuperinae</taxon>
        <taxon>Engystomops</taxon>
    </lineage>
</organism>
<gene>
    <name evidence="1" type="ORF">GDO81_000495</name>
</gene>
<dbReference type="AlphaFoldDB" id="A0AAV7D4U3"/>